<evidence type="ECO:0000259" key="3">
    <source>
        <dbReference type="PROSITE" id="PS50893"/>
    </source>
</evidence>
<feature type="domain" description="ABC transporter" evidence="3">
    <location>
        <begin position="4"/>
        <end position="213"/>
    </location>
</feature>
<dbReference type="PROSITE" id="PS00211">
    <property type="entry name" value="ABC_TRANSPORTER_1"/>
    <property type="match status" value="1"/>
</dbReference>
<dbReference type="InterPro" id="IPR003593">
    <property type="entry name" value="AAA+_ATPase"/>
</dbReference>
<dbReference type="NCBIfam" id="NF000355">
    <property type="entry name" value="ribo_prot_ABC_F"/>
    <property type="match status" value="1"/>
</dbReference>
<dbReference type="RefSeq" id="WP_031941011.1">
    <property type="nucleotide sequence ID" value="NZ_CP042383.1"/>
</dbReference>
<dbReference type="EMBL" id="CP042383">
    <property type="protein sequence ID" value="QEA41471.1"/>
    <property type="molecule type" value="Genomic_DNA"/>
</dbReference>
<dbReference type="AlphaFoldDB" id="A0A5B8SYC2"/>
<proteinExistence type="predicted"/>
<dbReference type="InterPro" id="IPR027417">
    <property type="entry name" value="P-loop_NTPase"/>
</dbReference>
<keyword evidence="1" id="KW-0547">Nucleotide-binding</keyword>
<dbReference type="GeneID" id="64343735"/>
<evidence type="ECO:0000313" key="5">
    <source>
        <dbReference type="Proteomes" id="UP000321296"/>
    </source>
</evidence>
<feature type="domain" description="ABC transporter" evidence="3">
    <location>
        <begin position="294"/>
        <end position="495"/>
    </location>
</feature>
<dbReference type="SMART" id="SM00382">
    <property type="entry name" value="AAA"/>
    <property type="match status" value="2"/>
</dbReference>
<protein>
    <submittedName>
        <fullName evidence="4">ABC-F type ribosomal protection protein</fullName>
    </submittedName>
</protein>
<evidence type="ECO:0000256" key="1">
    <source>
        <dbReference type="ARBA" id="ARBA00022741"/>
    </source>
</evidence>
<dbReference type="InterPro" id="IPR017871">
    <property type="entry name" value="ABC_transporter-like_CS"/>
</dbReference>
<dbReference type="Proteomes" id="UP000321296">
    <property type="component" value="Chromosome"/>
</dbReference>
<dbReference type="PANTHER" id="PTHR42855">
    <property type="entry name" value="ABC TRANSPORTER ATP-BINDING SUBUNIT"/>
    <property type="match status" value="1"/>
</dbReference>
<evidence type="ECO:0000313" key="4">
    <source>
        <dbReference type="EMBL" id="QEA41471.1"/>
    </source>
</evidence>
<evidence type="ECO:0000256" key="2">
    <source>
        <dbReference type="ARBA" id="ARBA00022840"/>
    </source>
</evidence>
<dbReference type="GO" id="GO:0005524">
    <property type="term" value="F:ATP binding"/>
    <property type="evidence" value="ECO:0007669"/>
    <property type="project" value="UniProtKB-KW"/>
</dbReference>
<dbReference type="PROSITE" id="PS50893">
    <property type="entry name" value="ABC_TRANSPORTER_2"/>
    <property type="match status" value="2"/>
</dbReference>
<dbReference type="GO" id="GO:0016887">
    <property type="term" value="F:ATP hydrolysis activity"/>
    <property type="evidence" value="ECO:0007669"/>
    <property type="project" value="InterPro"/>
</dbReference>
<name>A0A5B8SYC2_LEUPS</name>
<keyword evidence="2" id="KW-0067">ATP-binding</keyword>
<dbReference type="Pfam" id="PF00005">
    <property type="entry name" value="ABC_tran"/>
    <property type="match status" value="2"/>
</dbReference>
<dbReference type="CDD" id="cd03221">
    <property type="entry name" value="ABCF_EF-3"/>
    <property type="match status" value="2"/>
</dbReference>
<dbReference type="KEGG" id="lpse:FGL85_02585"/>
<dbReference type="PANTHER" id="PTHR42855:SF2">
    <property type="entry name" value="DRUG RESISTANCE ABC TRANSPORTER,ATP-BINDING PROTEIN"/>
    <property type="match status" value="1"/>
</dbReference>
<sequence>MMDIEIKHLYFGFDQQGTQLFSDINLRLSTQWKLGLIGRNGRGKTTLLRLLMGDYQYAGDISQNSKFTYFPQTIQDSQQITYNILQALSNFDFWKISRELTLLGLTDDILWRKFSSLSGGEQTKVLLSLLFVDDTSFPLIDEPTNHLDQASRQQVVHYLKEKKQGFIVVSHDRNFIDEIVDHTLSIEKHKVLLQKGNFQVYDDQKKQTDAYEKEQNDQLKKEIKHIKQVSKTVATWALQRENETNDSASRRLAKKQAKRSKAIAKRSESKVEAKSALLKNIESVSPLTLNFTPTTHQQLLKVKNLQLNYDKPLFEPISFELNLGERLAIQGNNGAGKSSLVQYLQDNFAGTATGKMQHPQSLTISYLRQNYDDNHGTLAEFALANHLSYEDLLNNLFKLGLERHVFQNRIEHMSMGQQKRIELAKSLMTPAELYIWDEPLNYLDVFNQEQIANIINQIQPTMIIIEHDANFLATTSTKTLHLQTPASKKPNILDD</sequence>
<dbReference type="Gene3D" id="3.40.50.300">
    <property type="entry name" value="P-loop containing nucleotide triphosphate hydrolases"/>
    <property type="match status" value="2"/>
</dbReference>
<dbReference type="InterPro" id="IPR051309">
    <property type="entry name" value="ABCF_ATPase"/>
</dbReference>
<gene>
    <name evidence="4" type="ORF">FGL85_02585</name>
</gene>
<reference evidence="4 5" key="1">
    <citation type="submission" date="2019-06" db="EMBL/GenBank/DDBJ databases">
        <title>Genome analyses of bacteria isolated from kimchi.</title>
        <authorList>
            <person name="Lee S."/>
            <person name="Ahn S."/>
            <person name="Roh S."/>
        </authorList>
    </citation>
    <scope>NUCLEOTIDE SEQUENCE [LARGE SCALE GENOMIC DNA]</scope>
    <source>
        <strain evidence="4 5">CBA3630</strain>
    </source>
</reference>
<accession>A0A5B8SYC2</accession>
<organism evidence="4 5">
    <name type="scientific">Leuconostoc pseudomesenteroides</name>
    <dbReference type="NCBI Taxonomy" id="33968"/>
    <lineage>
        <taxon>Bacteria</taxon>
        <taxon>Bacillati</taxon>
        <taxon>Bacillota</taxon>
        <taxon>Bacilli</taxon>
        <taxon>Lactobacillales</taxon>
        <taxon>Lactobacillaceae</taxon>
        <taxon>Leuconostoc</taxon>
    </lineage>
</organism>
<dbReference type="InterPro" id="IPR003439">
    <property type="entry name" value="ABC_transporter-like_ATP-bd"/>
</dbReference>
<dbReference type="SUPFAM" id="SSF52540">
    <property type="entry name" value="P-loop containing nucleoside triphosphate hydrolases"/>
    <property type="match status" value="2"/>
</dbReference>